<sequence>MVVHQWKCTPWKHIAARGSLVNTANTKRMRSGTWEKETDQQRQTRENIWPYTNEGIPGRNMCTTPVSALPSASSHKYGLLFQRPYLTLSLQMAVSSDSED</sequence>
<evidence type="ECO:0000313" key="2">
    <source>
        <dbReference type="EMBL" id="KFD53026.1"/>
    </source>
</evidence>
<proteinExistence type="predicted"/>
<gene>
    <name evidence="2" type="ORF">M513_06142</name>
    <name evidence="3" type="ORF">M514_06142</name>
</gene>
<dbReference type="Proteomes" id="UP000030764">
    <property type="component" value="Unassembled WGS sequence"/>
</dbReference>
<organism evidence="3">
    <name type="scientific">Trichuris suis</name>
    <name type="common">pig whipworm</name>
    <dbReference type="NCBI Taxonomy" id="68888"/>
    <lineage>
        <taxon>Eukaryota</taxon>
        <taxon>Metazoa</taxon>
        <taxon>Ecdysozoa</taxon>
        <taxon>Nematoda</taxon>
        <taxon>Enoplea</taxon>
        <taxon>Dorylaimia</taxon>
        <taxon>Trichinellida</taxon>
        <taxon>Trichuridae</taxon>
        <taxon>Trichuris</taxon>
    </lineage>
</organism>
<dbReference type="AlphaFoldDB" id="A0A085NK38"/>
<feature type="compositionally biased region" description="Basic and acidic residues" evidence="1">
    <location>
        <begin position="33"/>
        <end position="45"/>
    </location>
</feature>
<accession>A0A085NK38</accession>
<dbReference type="EMBL" id="KL367492">
    <property type="protein sequence ID" value="KFD69834.1"/>
    <property type="molecule type" value="Genomic_DNA"/>
</dbReference>
<evidence type="ECO:0000313" key="4">
    <source>
        <dbReference type="Proteomes" id="UP000030764"/>
    </source>
</evidence>
<name>A0A085NK38_9BILA</name>
<evidence type="ECO:0000256" key="1">
    <source>
        <dbReference type="SAM" id="MobiDB-lite"/>
    </source>
</evidence>
<evidence type="ECO:0000313" key="3">
    <source>
        <dbReference type="EMBL" id="KFD69834.1"/>
    </source>
</evidence>
<keyword evidence="4" id="KW-1185">Reference proteome</keyword>
<reference evidence="3 4" key="1">
    <citation type="journal article" date="2014" name="Nat. Genet.">
        <title>Genome and transcriptome of the porcine whipworm Trichuris suis.</title>
        <authorList>
            <person name="Jex A.R."/>
            <person name="Nejsum P."/>
            <person name="Schwarz E.M."/>
            <person name="Hu L."/>
            <person name="Young N.D."/>
            <person name="Hall R.S."/>
            <person name="Korhonen P.K."/>
            <person name="Liao S."/>
            <person name="Thamsborg S."/>
            <person name="Xia J."/>
            <person name="Xu P."/>
            <person name="Wang S."/>
            <person name="Scheerlinck J.P."/>
            <person name="Hofmann A."/>
            <person name="Sternberg P.W."/>
            <person name="Wang J."/>
            <person name="Gasser R.B."/>
        </authorList>
    </citation>
    <scope>NUCLEOTIDE SEQUENCE [LARGE SCALE GENOMIC DNA]</scope>
    <source>
        <strain evidence="3">DCEP-RM93F</strain>
        <strain evidence="2">DCEP-RM93M</strain>
    </source>
</reference>
<feature type="region of interest" description="Disordered" evidence="1">
    <location>
        <begin position="26"/>
        <end position="52"/>
    </location>
</feature>
<dbReference type="Proteomes" id="UP000030758">
    <property type="component" value="Unassembled WGS sequence"/>
</dbReference>
<protein>
    <submittedName>
        <fullName evidence="3">Uncharacterized protein</fullName>
    </submittedName>
</protein>
<dbReference type="EMBL" id="KL363221">
    <property type="protein sequence ID" value="KFD53026.1"/>
    <property type="molecule type" value="Genomic_DNA"/>
</dbReference>